<protein>
    <submittedName>
        <fullName evidence="3">Por secretion system C-terminal sorting domain-containing protein</fullName>
    </submittedName>
</protein>
<evidence type="ECO:0000259" key="2">
    <source>
        <dbReference type="Pfam" id="PF18962"/>
    </source>
</evidence>
<dbReference type="RefSeq" id="WP_114984231.1">
    <property type="nucleotide sequence ID" value="NZ_CP027806.1"/>
</dbReference>
<sequence>MKPTATFFSSLFLIFLLMCTATLQLEARQAAQLFPADSEAAFASEWRVIVTNLDDEVIADSLFSSIETVGFEGDLANETLTYQITPYPPVPERLIKAEGNRVFARLSDLIDLGALDEFGLPISFDAEVDLINFELDPGTVVQLVDETLRFEVPEEIGDLIDLPDGISLGDSLDIGIGLTYERLEARTFDNSLGVFSAEGGQLLLSVDVTLSIIVPIFGPQPITIPILEDFGPEFYMAEGLGLVYEELPPTEIAIRLDLPPFAEINQPIAEIDGSVYEKQSLTPLGTQLGPQDEREMASLISLYPNYPNPFNPTTNLVFSLHESAQLRIAVYDVQGRQVAVAADGHFGQGTHHLPFNAAALASGLYTYRITATGNQSGAQSITSGRFTVLK</sequence>
<dbReference type="Pfam" id="PF18962">
    <property type="entry name" value="Por_Secre_tail"/>
    <property type="match status" value="1"/>
</dbReference>
<evidence type="ECO:0000313" key="3">
    <source>
        <dbReference type="EMBL" id="AXJ00992.1"/>
    </source>
</evidence>
<proteinExistence type="predicted"/>
<evidence type="ECO:0000256" key="1">
    <source>
        <dbReference type="SAM" id="SignalP"/>
    </source>
</evidence>
<dbReference type="KEGG" id="cprv:CYPRO_1742"/>
<evidence type="ECO:0000313" key="4">
    <source>
        <dbReference type="Proteomes" id="UP000254808"/>
    </source>
</evidence>
<dbReference type="Proteomes" id="UP000254808">
    <property type="component" value="Chromosome"/>
</dbReference>
<reference evidence="3 4" key="1">
    <citation type="submission" date="2018-03" db="EMBL/GenBank/DDBJ databases">
        <title>Phenotypic and genomic properties of Cyclonatronum proteinivorum gen. nov., sp. nov., a haloalkaliphilic bacteroidete from soda lakes possessing Na+-translocating rhodopsin.</title>
        <authorList>
            <person name="Toshchakov S.V."/>
            <person name="Korzhenkov A."/>
            <person name="Samarov N.I."/>
            <person name="Kublanov I.V."/>
            <person name="Muntyan M.S."/>
            <person name="Sorokin D.Y."/>
        </authorList>
    </citation>
    <scope>NUCLEOTIDE SEQUENCE [LARGE SCALE GENOMIC DNA]</scope>
    <source>
        <strain evidence="3 4">Omega</strain>
    </source>
</reference>
<dbReference type="InterPro" id="IPR026444">
    <property type="entry name" value="Secre_tail"/>
</dbReference>
<dbReference type="EMBL" id="CP027806">
    <property type="protein sequence ID" value="AXJ00992.1"/>
    <property type="molecule type" value="Genomic_DNA"/>
</dbReference>
<accession>A0A345UKJ0</accession>
<keyword evidence="1" id="KW-0732">Signal</keyword>
<dbReference type="AlphaFoldDB" id="A0A345UKJ0"/>
<dbReference type="OrthoDB" id="6278496at2"/>
<keyword evidence="4" id="KW-1185">Reference proteome</keyword>
<name>A0A345UKJ0_9BACT</name>
<dbReference type="Gene3D" id="2.60.40.4070">
    <property type="match status" value="1"/>
</dbReference>
<organism evidence="3 4">
    <name type="scientific">Cyclonatronum proteinivorum</name>
    <dbReference type="NCBI Taxonomy" id="1457365"/>
    <lineage>
        <taxon>Bacteria</taxon>
        <taxon>Pseudomonadati</taxon>
        <taxon>Balneolota</taxon>
        <taxon>Balneolia</taxon>
        <taxon>Balneolales</taxon>
        <taxon>Cyclonatronaceae</taxon>
        <taxon>Cyclonatronum</taxon>
    </lineage>
</organism>
<gene>
    <name evidence="3" type="ORF">CYPRO_1742</name>
</gene>
<feature type="signal peptide" evidence="1">
    <location>
        <begin position="1"/>
        <end position="23"/>
    </location>
</feature>
<feature type="domain" description="Secretion system C-terminal sorting" evidence="2">
    <location>
        <begin position="306"/>
        <end position="376"/>
    </location>
</feature>
<dbReference type="NCBIfam" id="TIGR04183">
    <property type="entry name" value="Por_Secre_tail"/>
    <property type="match status" value="1"/>
</dbReference>
<feature type="chain" id="PRO_5016575364" evidence="1">
    <location>
        <begin position="24"/>
        <end position="390"/>
    </location>
</feature>